<accession>A0A087V1H7</accession>
<dbReference type="Proteomes" id="UP000054359">
    <property type="component" value="Unassembled WGS sequence"/>
</dbReference>
<gene>
    <name evidence="1" type="ORF">X975_22671</name>
</gene>
<keyword evidence="2" id="KW-1185">Reference proteome</keyword>
<dbReference type="OrthoDB" id="297496at2759"/>
<dbReference type="EMBL" id="KL823408">
    <property type="protein sequence ID" value="KFM83466.1"/>
    <property type="molecule type" value="Genomic_DNA"/>
</dbReference>
<reference evidence="1 2" key="1">
    <citation type="submission" date="2013-11" db="EMBL/GenBank/DDBJ databases">
        <title>Genome sequencing of Stegodyphus mimosarum.</title>
        <authorList>
            <person name="Bechsgaard J."/>
        </authorList>
    </citation>
    <scope>NUCLEOTIDE SEQUENCE [LARGE SCALE GENOMIC DNA]</scope>
</reference>
<name>A0A087V1H7_STEMI</name>
<protein>
    <submittedName>
        <fullName evidence="1">Uncharacterized protein</fullName>
    </submittedName>
</protein>
<feature type="non-terminal residue" evidence="1">
    <location>
        <position position="88"/>
    </location>
</feature>
<dbReference type="AlphaFoldDB" id="A0A087V1H7"/>
<organism evidence="1 2">
    <name type="scientific">Stegodyphus mimosarum</name>
    <name type="common">African social velvet spider</name>
    <dbReference type="NCBI Taxonomy" id="407821"/>
    <lineage>
        <taxon>Eukaryota</taxon>
        <taxon>Metazoa</taxon>
        <taxon>Ecdysozoa</taxon>
        <taxon>Arthropoda</taxon>
        <taxon>Chelicerata</taxon>
        <taxon>Arachnida</taxon>
        <taxon>Araneae</taxon>
        <taxon>Araneomorphae</taxon>
        <taxon>Entelegynae</taxon>
        <taxon>Eresoidea</taxon>
        <taxon>Eresidae</taxon>
        <taxon>Stegodyphus</taxon>
    </lineage>
</organism>
<proteinExistence type="predicted"/>
<evidence type="ECO:0000313" key="2">
    <source>
        <dbReference type="Proteomes" id="UP000054359"/>
    </source>
</evidence>
<sequence length="88" mass="9788">MLLYLTNIGDILAKAFRYLYSRACACTGDAAGNLGSESRRRRHMAENYRVQHIVGNASSSARYGLEMDEKFHLSVPPPPPPPLSHITE</sequence>
<dbReference type="STRING" id="407821.A0A087V1H7"/>
<evidence type="ECO:0000313" key="1">
    <source>
        <dbReference type="EMBL" id="KFM83466.1"/>
    </source>
</evidence>